<feature type="region of interest" description="Disordered" evidence="1">
    <location>
        <begin position="1"/>
        <end position="43"/>
    </location>
</feature>
<dbReference type="STRING" id="177199.A0A420YGB8"/>
<feature type="region of interest" description="Disordered" evidence="1">
    <location>
        <begin position="55"/>
        <end position="81"/>
    </location>
</feature>
<dbReference type="Pfam" id="PF11696">
    <property type="entry name" value="DUF3292"/>
    <property type="match status" value="1"/>
</dbReference>
<feature type="compositionally biased region" description="Basic and acidic residues" evidence="1">
    <location>
        <begin position="24"/>
        <end position="38"/>
    </location>
</feature>
<sequence>MSANGHHDTGQGQRPVRSLLDVEPIERSIDRTETKDTIQTEEPAAYVIGGGPLAQQRGQKIPVEERTATTHETDDYTSTTSSSAYVDVDTVDAHVTGTHSDGHQSTHQEAKARDALDKLATDVESGVNPSTYQGTEVREPATHQEAKARNALDALATDVNSGSIQSTPQDVHVRSTKQTTVPGDRVLLTEPTLTEKAAAVVDQKTEEVLAKIHGVSQGLQQEINERTQGLQKELNPDSHELAHHNSTIGGAVTQHQTAGVLEGRAITDIGWHKDPALIPDPLIRGYHNGEVFSYIRRFNKDVFDVRSVPMEVTSGLDLNEAWAPDYVTEKIPLQLQRLYLTYVLGFASLIRHVSRLRSWRETRRTATFCAVYTIAWLLDMLVPLVLTILIAIISSKEARDTLFPPAPLALVDISKGTLKKPQAKELGTTDTLTGAPEKHEGEAREQEAANFADNIRHLITRSIGMHHNEDEGGDPLEGKVPAPVRKGVRKLQAEGHAAGHTQEPQDPVQKPMEDMLWEKVKPEKLDPILKNVPHVLCELADNYERFANAINPKPPFSRNSYLRIVAVLAPMLVMSLFVNYYMVYKGIGAGIGFVLFGDPILTPAMDWLNRNYPTWMQQLEPKNNILRGVPTNNQIALTLLRIGEAYKTPLPPVPESKKDEPYQRKAIDVNEIPLDASKTEKELAIMPEPNAGIDTEQDEDGPKHKHLSKILRVFKGQTKAAVETKLAVDRVRAAAGSEKAKGHLGVLPKEKNIIYAGPSEFKARYQGKPGWLYISESAEPFLVFTKHDARTPAGKLAEQAELTIPIKEIKRLKRATAFASMPAEVVANYSEDKNLLGGLEISTADTNQANDVYRFTAIPERDELFNRLVAIGKQRWENM</sequence>
<accession>A0A420YGB8</accession>
<dbReference type="AlphaFoldDB" id="A0A420YGB8"/>
<evidence type="ECO:0000313" key="4">
    <source>
        <dbReference type="Proteomes" id="UP000275385"/>
    </source>
</evidence>
<keyword evidence="4" id="KW-1185">Reference proteome</keyword>
<keyword evidence="2" id="KW-0472">Membrane</keyword>
<feature type="compositionally biased region" description="Basic and acidic residues" evidence="1">
    <location>
        <begin position="436"/>
        <end position="445"/>
    </location>
</feature>
<keyword evidence="2" id="KW-1133">Transmembrane helix</keyword>
<reference evidence="3 4" key="1">
    <citation type="submission" date="2018-08" db="EMBL/GenBank/DDBJ databases">
        <title>Draft genome of the lignicolous fungus Coniochaeta pulveracea.</title>
        <authorList>
            <person name="Borstlap C.J."/>
            <person name="De Witt R.N."/>
            <person name="Botha A."/>
            <person name="Volschenk H."/>
        </authorList>
    </citation>
    <scope>NUCLEOTIDE SEQUENCE [LARGE SCALE GENOMIC DNA]</scope>
    <source>
        <strain evidence="3 4">CAB683</strain>
    </source>
</reference>
<feature type="transmembrane region" description="Helical" evidence="2">
    <location>
        <begin position="370"/>
        <end position="393"/>
    </location>
</feature>
<evidence type="ECO:0000256" key="2">
    <source>
        <dbReference type="SAM" id="Phobius"/>
    </source>
</evidence>
<organism evidence="3 4">
    <name type="scientific">Coniochaeta pulveracea</name>
    <dbReference type="NCBI Taxonomy" id="177199"/>
    <lineage>
        <taxon>Eukaryota</taxon>
        <taxon>Fungi</taxon>
        <taxon>Dikarya</taxon>
        <taxon>Ascomycota</taxon>
        <taxon>Pezizomycotina</taxon>
        <taxon>Sordariomycetes</taxon>
        <taxon>Sordariomycetidae</taxon>
        <taxon>Coniochaetales</taxon>
        <taxon>Coniochaetaceae</taxon>
        <taxon>Coniochaeta</taxon>
    </lineage>
</organism>
<name>A0A420YGB8_9PEZI</name>
<feature type="compositionally biased region" description="Basic and acidic residues" evidence="1">
    <location>
        <begin position="62"/>
        <end position="74"/>
    </location>
</feature>
<dbReference type="OrthoDB" id="1708389at2759"/>
<evidence type="ECO:0000256" key="1">
    <source>
        <dbReference type="SAM" id="MobiDB-lite"/>
    </source>
</evidence>
<feature type="region of interest" description="Disordered" evidence="1">
    <location>
        <begin position="422"/>
        <end position="445"/>
    </location>
</feature>
<dbReference type="Proteomes" id="UP000275385">
    <property type="component" value="Unassembled WGS sequence"/>
</dbReference>
<keyword evidence="2" id="KW-0812">Transmembrane</keyword>
<protein>
    <submittedName>
        <fullName evidence="3">Uncharacterized protein</fullName>
    </submittedName>
</protein>
<evidence type="ECO:0000313" key="3">
    <source>
        <dbReference type="EMBL" id="RKU46902.1"/>
    </source>
</evidence>
<feature type="region of interest" description="Disordered" evidence="1">
    <location>
        <begin position="123"/>
        <end position="143"/>
    </location>
</feature>
<dbReference type="PANTHER" id="PTHR38694">
    <property type="entry name" value="CONSERVED EXPRESSED PROTEIN"/>
    <property type="match status" value="1"/>
</dbReference>
<proteinExistence type="predicted"/>
<dbReference type="InterPro" id="IPR021709">
    <property type="entry name" value="DUF3292"/>
</dbReference>
<gene>
    <name evidence="3" type="ORF">DL546_001531</name>
</gene>
<dbReference type="EMBL" id="QVQW01000011">
    <property type="protein sequence ID" value="RKU46902.1"/>
    <property type="molecule type" value="Genomic_DNA"/>
</dbReference>
<comment type="caution">
    <text evidence="3">The sequence shown here is derived from an EMBL/GenBank/DDBJ whole genome shotgun (WGS) entry which is preliminary data.</text>
</comment>
<feature type="transmembrane region" description="Helical" evidence="2">
    <location>
        <begin position="561"/>
        <end position="581"/>
    </location>
</feature>
<dbReference type="PANTHER" id="PTHR38694:SF1">
    <property type="entry name" value="PEROXIN DOMAIN-CONTAINING PROTEIN"/>
    <property type="match status" value="1"/>
</dbReference>